<dbReference type="OrthoDB" id="398624at2"/>
<dbReference type="Gene3D" id="3.30.1230.10">
    <property type="entry name" value="YlxR-like"/>
    <property type="match status" value="1"/>
</dbReference>
<dbReference type="EMBL" id="CP033021">
    <property type="protein sequence ID" value="AYN65677.1"/>
    <property type="molecule type" value="Genomic_DNA"/>
</dbReference>
<evidence type="ECO:0000259" key="1">
    <source>
        <dbReference type="Pfam" id="PF04296"/>
    </source>
</evidence>
<sequence length="100" mass="11974">MVKPIQRKSIVDNKIYDIDLLLRFSKDKNNLISFDPYKKNPGRGAYCLNDSEQIEILFKRRLLNKAFKQNIDIQKYNEIRKEVDEWVNKISKNENQTLAR</sequence>
<evidence type="ECO:0000313" key="2">
    <source>
        <dbReference type="EMBL" id="AYN65677.1"/>
    </source>
</evidence>
<feature type="domain" description="YlxR" evidence="1">
    <location>
        <begin position="7"/>
        <end position="80"/>
    </location>
</feature>
<protein>
    <submittedName>
        <fullName evidence="2">YlxR family protein</fullName>
    </submittedName>
</protein>
<dbReference type="InterPro" id="IPR035931">
    <property type="entry name" value="YlxR-like_sf"/>
</dbReference>
<dbReference type="Pfam" id="PF04296">
    <property type="entry name" value="YlxR"/>
    <property type="match status" value="1"/>
</dbReference>
<reference evidence="2 3" key="1">
    <citation type="submission" date="2014-08" db="EMBL/GenBank/DDBJ databases">
        <authorList>
            <person name="Kuleshov K."/>
            <person name="Dedkov V."/>
            <person name="Markelov M."/>
            <person name="Pimkina E."/>
        </authorList>
    </citation>
    <scope>NUCLEOTIDE SEQUENCE [LARGE SCALE GENOMIC DNA]</scope>
    <source>
        <strain evidence="3">TOA</strain>
    </source>
</reference>
<dbReference type="InterPro" id="IPR007393">
    <property type="entry name" value="YlxR_dom"/>
</dbReference>
<accession>A0A454CAD0</accession>
<reference evidence="2 3" key="2">
    <citation type="submission" date="2018-10" db="EMBL/GenBank/DDBJ databases">
        <title>Detection and isolation of Mycoplasma hominis as a predominant microorganism from pelvic cavity of patient with salpingitis and tubo-ovarian abscess.</title>
        <authorList>
            <person name="Guschin A.E."/>
            <person name="Khayrullina G.A."/>
            <person name="Rakovskaya I.V."/>
            <person name="Shelenkov A.A."/>
            <person name="Shagin D.A."/>
        </authorList>
    </citation>
    <scope>NUCLEOTIDE SEQUENCE [LARGE SCALE GENOMIC DNA]</scope>
    <source>
        <strain evidence="3">TOA</strain>
    </source>
</reference>
<dbReference type="RefSeq" id="WP_036438876.1">
    <property type="nucleotide sequence ID" value="NZ_CP033021.1"/>
</dbReference>
<name>A0A454CAD0_METHO</name>
<organism evidence="2 3">
    <name type="scientific">Metamycoplasma hominis</name>
    <name type="common">Mycoplasma hominis</name>
    <dbReference type="NCBI Taxonomy" id="2098"/>
    <lineage>
        <taxon>Bacteria</taxon>
        <taxon>Bacillati</taxon>
        <taxon>Mycoplasmatota</taxon>
        <taxon>Mycoplasmoidales</taxon>
        <taxon>Metamycoplasmataceae</taxon>
        <taxon>Metamycoplasma</taxon>
    </lineage>
</organism>
<dbReference type="InterPro" id="IPR037465">
    <property type="entry name" value="YlxR"/>
</dbReference>
<gene>
    <name evidence="2" type="ORF">KN71_003220</name>
</gene>
<evidence type="ECO:0000313" key="3">
    <source>
        <dbReference type="Proteomes" id="UP000029712"/>
    </source>
</evidence>
<dbReference type="PANTHER" id="PTHR34215">
    <property type="entry name" value="BLL0784 PROTEIN"/>
    <property type="match status" value="1"/>
</dbReference>
<dbReference type="PANTHER" id="PTHR34215:SF1">
    <property type="entry name" value="YLXR DOMAIN-CONTAINING PROTEIN"/>
    <property type="match status" value="1"/>
</dbReference>
<dbReference type="AlphaFoldDB" id="A0A454CAD0"/>
<dbReference type="SUPFAM" id="SSF64376">
    <property type="entry name" value="YlxR-like"/>
    <property type="match status" value="1"/>
</dbReference>
<dbReference type="Proteomes" id="UP000029712">
    <property type="component" value="Chromosome"/>
</dbReference>
<proteinExistence type="predicted"/>